<evidence type="ECO:0000256" key="3">
    <source>
        <dbReference type="ARBA" id="ARBA00022833"/>
    </source>
</evidence>
<dbReference type="PIRSF" id="PIRSF006113">
    <property type="entry name" value="PTP_synth"/>
    <property type="match status" value="1"/>
</dbReference>
<keyword evidence="4" id="KW-0456">Lyase</keyword>
<dbReference type="AlphaFoldDB" id="A0A382BSF7"/>
<evidence type="ECO:0008006" key="6">
    <source>
        <dbReference type="Google" id="ProtNLM"/>
    </source>
</evidence>
<dbReference type="GO" id="GO:0046872">
    <property type="term" value="F:metal ion binding"/>
    <property type="evidence" value="ECO:0007669"/>
    <property type="project" value="UniProtKB-KW"/>
</dbReference>
<reference evidence="5" key="1">
    <citation type="submission" date="2018-05" db="EMBL/GenBank/DDBJ databases">
        <authorList>
            <person name="Lanie J.A."/>
            <person name="Ng W.-L."/>
            <person name="Kazmierczak K.M."/>
            <person name="Andrzejewski T.M."/>
            <person name="Davidsen T.M."/>
            <person name="Wayne K.J."/>
            <person name="Tettelin H."/>
            <person name="Glass J.I."/>
            <person name="Rusch D."/>
            <person name="Podicherti R."/>
            <person name="Tsui H.-C.T."/>
            <person name="Winkler M.E."/>
        </authorList>
    </citation>
    <scope>NUCLEOTIDE SEQUENCE</scope>
</reference>
<keyword evidence="3" id="KW-0862">Zinc</keyword>
<evidence type="ECO:0000256" key="2">
    <source>
        <dbReference type="ARBA" id="ARBA00022723"/>
    </source>
</evidence>
<dbReference type="SUPFAM" id="SSF55620">
    <property type="entry name" value="Tetrahydrobiopterin biosynthesis enzymes-like"/>
    <property type="match status" value="1"/>
</dbReference>
<protein>
    <recommendedName>
        <fullName evidence="6">6-pyruvoyl tetrahydrobiopterin synthase</fullName>
    </recommendedName>
</protein>
<dbReference type="InterPro" id="IPR038418">
    <property type="entry name" value="6-PTP_synth/QueD_sf"/>
</dbReference>
<dbReference type="PANTHER" id="PTHR12589">
    <property type="entry name" value="PYRUVOYL TETRAHYDROBIOPTERIN SYNTHASE"/>
    <property type="match status" value="1"/>
</dbReference>
<sequence length="135" mass="15741">MQYLTKTFNFCAAHQYGHADWSKEKNVKIFKEDAKVHGHNYILEVTVKGAVNPETGFVVDLSHLKKMVQENVIDVLDHSQIEKDISWFVDKQPSSENLVVFIWEKISPKLERAKLHRIRLIETPTIKTDYYGPEE</sequence>
<dbReference type="PANTHER" id="PTHR12589:SF7">
    <property type="entry name" value="6-PYRUVOYL TETRAHYDROBIOPTERIN SYNTHASE"/>
    <property type="match status" value="1"/>
</dbReference>
<dbReference type="EMBL" id="UINC01031074">
    <property type="protein sequence ID" value="SVB16539.1"/>
    <property type="molecule type" value="Genomic_DNA"/>
</dbReference>
<dbReference type="GO" id="GO:0016829">
    <property type="term" value="F:lyase activity"/>
    <property type="evidence" value="ECO:0007669"/>
    <property type="project" value="UniProtKB-KW"/>
</dbReference>
<gene>
    <name evidence="5" type="ORF">METZ01_LOCUS169393</name>
</gene>
<dbReference type="InterPro" id="IPR007115">
    <property type="entry name" value="6-PTP_synth/QueD"/>
</dbReference>
<evidence type="ECO:0000313" key="5">
    <source>
        <dbReference type="EMBL" id="SVB16539.1"/>
    </source>
</evidence>
<proteinExistence type="predicted"/>
<organism evidence="5">
    <name type="scientific">marine metagenome</name>
    <dbReference type="NCBI Taxonomy" id="408172"/>
    <lineage>
        <taxon>unclassified sequences</taxon>
        <taxon>metagenomes</taxon>
        <taxon>ecological metagenomes</taxon>
    </lineage>
</organism>
<dbReference type="Pfam" id="PF01242">
    <property type="entry name" value="PTPS"/>
    <property type="match status" value="1"/>
</dbReference>
<evidence type="ECO:0000256" key="1">
    <source>
        <dbReference type="ARBA" id="ARBA00001947"/>
    </source>
</evidence>
<evidence type="ECO:0000256" key="4">
    <source>
        <dbReference type="ARBA" id="ARBA00023239"/>
    </source>
</evidence>
<comment type="cofactor">
    <cofactor evidence="1">
        <name>Zn(2+)</name>
        <dbReference type="ChEBI" id="CHEBI:29105"/>
    </cofactor>
</comment>
<dbReference type="Gene3D" id="3.30.479.10">
    <property type="entry name" value="6-pyruvoyl tetrahydropterin synthase/QueD"/>
    <property type="match status" value="1"/>
</dbReference>
<name>A0A382BSF7_9ZZZZ</name>
<accession>A0A382BSF7</accession>
<keyword evidence="2" id="KW-0479">Metal-binding</keyword>